<feature type="transmembrane region" description="Helical" evidence="1">
    <location>
        <begin position="85"/>
        <end position="108"/>
    </location>
</feature>
<keyword evidence="3" id="KW-1185">Reference proteome</keyword>
<dbReference type="AlphaFoldDB" id="A0AAV0Z6L1"/>
<dbReference type="EMBL" id="OX451735">
    <property type="protein sequence ID" value="CAI8594235.1"/>
    <property type="molecule type" value="Genomic_DNA"/>
</dbReference>
<sequence length="130" mass="14510">MSPRNNLPFRFQTSSQMSSLVALDEPVTSSLELSSPSNTFQGLKVFGWIATMKIKFSTANELMAGIVLIFFAGKVFVFLDGFCNSLAFSGVVSFCFVYGMFLSCWCLFCCWDDAAVDVLTVYLVYDMMVF</sequence>
<protein>
    <recommendedName>
        <fullName evidence="4">Transmembrane protein</fullName>
    </recommendedName>
</protein>
<dbReference type="Proteomes" id="UP001157006">
    <property type="component" value="Chromosome 1S"/>
</dbReference>
<keyword evidence="1" id="KW-1133">Transmembrane helix</keyword>
<evidence type="ECO:0008006" key="4">
    <source>
        <dbReference type="Google" id="ProtNLM"/>
    </source>
</evidence>
<feature type="transmembrane region" description="Helical" evidence="1">
    <location>
        <begin position="62"/>
        <end position="79"/>
    </location>
</feature>
<evidence type="ECO:0000313" key="2">
    <source>
        <dbReference type="EMBL" id="CAI8594235.1"/>
    </source>
</evidence>
<evidence type="ECO:0000256" key="1">
    <source>
        <dbReference type="SAM" id="Phobius"/>
    </source>
</evidence>
<keyword evidence="1" id="KW-0812">Transmembrane</keyword>
<gene>
    <name evidence="2" type="ORF">VFH_I130800</name>
</gene>
<keyword evidence="1" id="KW-0472">Membrane</keyword>
<organism evidence="2 3">
    <name type="scientific">Vicia faba</name>
    <name type="common">Broad bean</name>
    <name type="synonym">Faba vulgaris</name>
    <dbReference type="NCBI Taxonomy" id="3906"/>
    <lineage>
        <taxon>Eukaryota</taxon>
        <taxon>Viridiplantae</taxon>
        <taxon>Streptophyta</taxon>
        <taxon>Embryophyta</taxon>
        <taxon>Tracheophyta</taxon>
        <taxon>Spermatophyta</taxon>
        <taxon>Magnoliopsida</taxon>
        <taxon>eudicotyledons</taxon>
        <taxon>Gunneridae</taxon>
        <taxon>Pentapetalae</taxon>
        <taxon>rosids</taxon>
        <taxon>fabids</taxon>
        <taxon>Fabales</taxon>
        <taxon>Fabaceae</taxon>
        <taxon>Papilionoideae</taxon>
        <taxon>50 kb inversion clade</taxon>
        <taxon>NPAAA clade</taxon>
        <taxon>Hologalegina</taxon>
        <taxon>IRL clade</taxon>
        <taxon>Fabeae</taxon>
        <taxon>Vicia</taxon>
    </lineage>
</organism>
<evidence type="ECO:0000313" key="3">
    <source>
        <dbReference type="Proteomes" id="UP001157006"/>
    </source>
</evidence>
<reference evidence="2 3" key="1">
    <citation type="submission" date="2023-01" db="EMBL/GenBank/DDBJ databases">
        <authorList>
            <person name="Kreplak J."/>
        </authorList>
    </citation>
    <scope>NUCLEOTIDE SEQUENCE [LARGE SCALE GENOMIC DNA]</scope>
</reference>
<proteinExistence type="predicted"/>
<name>A0AAV0Z6L1_VICFA</name>
<accession>A0AAV0Z6L1</accession>